<evidence type="ECO:0000313" key="3">
    <source>
        <dbReference type="Proteomes" id="UP000664132"/>
    </source>
</evidence>
<dbReference type="Proteomes" id="UP000664132">
    <property type="component" value="Unassembled WGS sequence"/>
</dbReference>
<reference evidence="2" key="1">
    <citation type="submission" date="2021-02" db="EMBL/GenBank/DDBJ databases">
        <title>Genome sequence Cadophora malorum strain M34.</title>
        <authorList>
            <person name="Stefanovic E."/>
            <person name="Vu D."/>
            <person name="Scully C."/>
            <person name="Dijksterhuis J."/>
            <person name="Roader J."/>
            <person name="Houbraken J."/>
        </authorList>
    </citation>
    <scope>NUCLEOTIDE SEQUENCE</scope>
    <source>
        <strain evidence="2">M34</strain>
    </source>
</reference>
<dbReference type="AlphaFoldDB" id="A0A8H7T4J5"/>
<proteinExistence type="predicted"/>
<comment type="caution">
    <text evidence="2">The sequence shown here is derived from an EMBL/GenBank/DDBJ whole genome shotgun (WGS) entry which is preliminary data.</text>
</comment>
<name>A0A8H7T4J5_9HELO</name>
<keyword evidence="3" id="KW-1185">Reference proteome</keyword>
<sequence length="62" mass="6962">MISGTNLAGDHEVSRSLDYSSDGLQDDRQGSETLQLSRKRDALEKTMTSETTRKEEKKDLDS</sequence>
<feature type="region of interest" description="Disordered" evidence="1">
    <location>
        <begin position="1"/>
        <end position="62"/>
    </location>
</feature>
<evidence type="ECO:0000256" key="1">
    <source>
        <dbReference type="SAM" id="MobiDB-lite"/>
    </source>
</evidence>
<feature type="compositionally biased region" description="Basic and acidic residues" evidence="1">
    <location>
        <begin position="51"/>
        <end position="62"/>
    </location>
</feature>
<accession>A0A8H7T4J5</accession>
<gene>
    <name evidence="2" type="ORF">IFR04_014602</name>
</gene>
<protein>
    <submittedName>
        <fullName evidence="2">Uncharacterized protein</fullName>
    </submittedName>
</protein>
<evidence type="ECO:0000313" key="2">
    <source>
        <dbReference type="EMBL" id="KAG4412253.1"/>
    </source>
</evidence>
<dbReference type="EMBL" id="JAFJYH010000394">
    <property type="protein sequence ID" value="KAG4412253.1"/>
    <property type="molecule type" value="Genomic_DNA"/>
</dbReference>
<organism evidence="2 3">
    <name type="scientific">Cadophora malorum</name>
    <dbReference type="NCBI Taxonomy" id="108018"/>
    <lineage>
        <taxon>Eukaryota</taxon>
        <taxon>Fungi</taxon>
        <taxon>Dikarya</taxon>
        <taxon>Ascomycota</taxon>
        <taxon>Pezizomycotina</taxon>
        <taxon>Leotiomycetes</taxon>
        <taxon>Helotiales</taxon>
        <taxon>Ploettnerulaceae</taxon>
        <taxon>Cadophora</taxon>
    </lineage>
</organism>